<evidence type="ECO:0000313" key="2">
    <source>
        <dbReference type="EMBL" id="KAF3428177.1"/>
    </source>
</evidence>
<gene>
    <name evidence="2" type="ORF">E2986_07254</name>
</gene>
<accession>A0A833S6J3</accession>
<feature type="transmembrane region" description="Helical" evidence="1">
    <location>
        <begin position="305"/>
        <end position="327"/>
    </location>
</feature>
<evidence type="ECO:0000256" key="1">
    <source>
        <dbReference type="SAM" id="Phobius"/>
    </source>
</evidence>
<protein>
    <submittedName>
        <fullName evidence="2">Uncharacterized protein</fullName>
    </submittedName>
</protein>
<reference evidence="2" key="1">
    <citation type="submission" date="2019-11" db="EMBL/GenBank/DDBJ databases">
        <title>The nuclear and mitochondrial genomes of Frieseomelitta varia - a highly eusocial stingless bee (Meliponini) with a permanently sterile worker caste.</title>
        <authorList>
            <person name="Freitas F.C.P."/>
            <person name="Lourenco A.P."/>
            <person name="Nunes F.M.F."/>
            <person name="Paschoal A.R."/>
            <person name="Abreu F.C.P."/>
            <person name="Barbin F.O."/>
            <person name="Bataglia L."/>
            <person name="Cardoso-Junior C.A.M."/>
            <person name="Cervoni M.S."/>
            <person name="Silva S.R."/>
            <person name="Dalarmi F."/>
            <person name="Del Lama M.A."/>
            <person name="Depintor T.S."/>
            <person name="Ferreira K.M."/>
            <person name="Goria P.S."/>
            <person name="Jaskot M.C."/>
            <person name="Lago D.C."/>
            <person name="Luna-Lucena D."/>
            <person name="Moda L.M."/>
            <person name="Nascimento L."/>
            <person name="Pedrino M."/>
            <person name="Rabico F.O."/>
            <person name="Sanches F.C."/>
            <person name="Santos D.E."/>
            <person name="Santos C.G."/>
            <person name="Vieira J."/>
            <person name="Lopes T.F."/>
            <person name="Barchuk A.R."/>
            <person name="Hartfelder K."/>
            <person name="Simoes Z.L.P."/>
            <person name="Bitondi M.M.G."/>
            <person name="Pinheiro D.G."/>
        </authorList>
    </citation>
    <scope>NUCLEOTIDE SEQUENCE</scope>
    <source>
        <strain evidence="2">USP_RPSP 00005682</strain>
        <tissue evidence="2">Whole individual</tissue>
    </source>
</reference>
<keyword evidence="3" id="KW-1185">Reference proteome</keyword>
<evidence type="ECO:0000313" key="3">
    <source>
        <dbReference type="Proteomes" id="UP000655588"/>
    </source>
</evidence>
<name>A0A833S6J3_9HYME</name>
<keyword evidence="1" id="KW-0812">Transmembrane</keyword>
<dbReference type="EMBL" id="WNWW01000229">
    <property type="protein sequence ID" value="KAF3428177.1"/>
    <property type="molecule type" value="Genomic_DNA"/>
</dbReference>
<keyword evidence="1" id="KW-0472">Membrane</keyword>
<comment type="caution">
    <text evidence="2">The sequence shown here is derived from an EMBL/GenBank/DDBJ whole genome shotgun (WGS) entry which is preliminary data.</text>
</comment>
<proteinExistence type="predicted"/>
<dbReference type="AlphaFoldDB" id="A0A833S6J3"/>
<organism evidence="2 3">
    <name type="scientific">Frieseomelitta varia</name>
    <dbReference type="NCBI Taxonomy" id="561572"/>
    <lineage>
        <taxon>Eukaryota</taxon>
        <taxon>Metazoa</taxon>
        <taxon>Ecdysozoa</taxon>
        <taxon>Arthropoda</taxon>
        <taxon>Hexapoda</taxon>
        <taxon>Insecta</taxon>
        <taxon>Pterygota</taxon>
        <taxon>Neoptera</taxon>
        <taxon>Endopterygota</taxon>
        <taxon>Hymenoptera</taxon>
        <taxon>Apocrita</taxon>
        <taxon>Aculeata</taxon>
        <taxon>Apoidea</taxon>
        <taxon>Anthophila</taxon>
        <taxon>Apidae</taxon>
        <taxon>Frieseomelitta</taxon>
    </lineage>
</organism>
<keyword evidence="1" id="KW-1133">Transmembrane helix</keyword>
<sequence length="471" mass="54466">MCLRVQYLSVEREIVKVRQIQSIGLFVWFLTVIYTNSAQECFDDGNEFCIDENDILSVDLLPGSFLFADQQVNDNATKGRNVPEDAIDGSIHDALNEMEYHRKRMNEYLCHGYVAEEIVKVMKTPRAKRRLDVTEKDDDLYSLMDSDNVTIHDKLLADEGSSKYKNWLQRRTTLDDVYRHYIPQRKIKKKHGAHDENFEEFDGEVTGYAMQASLPSGKVGFYEPQNEENDHMLSSSSGHNMYYGPPVYGPAYDHGGDHFLHHTESFPAIHEEHYYSAPIYHDHEEEYHKPYYYKGKGSELSIKDFFEIALTALAFLAFGLFIIQLLMNATTNMNTTVTTMMTAKRRKRNVGGLPLSYDSYEELNEVSHNVLRSIEAALVADMDFGNCIHRILCENNRHSTQTKDARKIWIPVWSLGMSWVTGRMLKRSPWSAMLESVKASVLGLGGFDCELSYPDCDLKKERIKRRRRRRK</sequence>
<dbReference type="Proteomes" id="UP000655588">
    <property type="component" value="Unassembled WGS sequence"/>
</dbReference>